<dbReference type="AlphaFoldDB" id="N1Q5A6"/>
<dbReference type="HOGENOM" id="CLU_034681_0_0_1"/>
<dbReference type="EMBL" id="KB446535">
    <property type="protein sequence ID" value="EME50114.1"/>
    <property type="molecule type" value="Genomic_DNA"/>
</dbReference>
<name>N1Q5A6_DOTSN</name>
<dbReference type="Pfam" id="PF03525">
    <property type="entry name" value="Meiotic_rec114"/>
    <property type="match status" value="1"/>
</dbReference>
<gene>
    <name evidence="2" type="ORF">DOTSEDRAFT_20500</name>
</gene>
<reference evidence="2 3" key="2">
    <citation type="journal article" date="2012" name="PLoS Pathog.">
        <title>Diverse lifestyles and strategies of plant pathogenesis encoded in the genomes of eighteen Dothideomycetes fungi.</title>
        <authorList>
            <person name="Ohm R.A."/>
            <person name="Feau N."/>
            <person name="Henrissat B."/>
            <person name="Schoch C.L."/>
            <person name="Horwitz B.A."/>
            <person name="Barry K.W."/>
            <person name="Condon B.J."/>
            <person name="Copeland A.C."/>
            <person name="Dhillon B."/>
            <person name="Glaser F."/>
            <person name="Hesse C.N."/>
            <person name="Kosti I."/>
            <person name="LaButti K."/>
            <person name="Lindquist E.A."/>
            <person name="Lucas S."/>
            <person name="Salamov A.A."/>
            <person name="Bradshaw R.E."/>
            <person name="Ciuffetti L."/>
            <person name="Hamelin R.C."/>
            <person name="Kema G.H.J."/>
            <person name="Lawrence C."/>
            <person name="Scott J.A."/>
            <person name="Spatafora J.W."/>
            <person name="Turgeon B.G."/>
            <person name="de Wit P.J.G.M."/>
            <person name="Zhong S."/>
            <person name="Goodwin S.B."/>
            <person name="Grigoriev I.V."/>
        </authorList>
    </citation>
    <scope>NUCLEOTIDE SEQUENCE [LARGE SCALE GENOMIC DNA]</scope>
    <source>
        <strain evidence="3">NZE10 / CBS 128990</strain>
    </source>
</reference>
<sequence>MTIDICLPLVKYSYAIGCDKSTNSIPWDHLSAVDLFVVIKGQGTNNGTGPLVMNIIHATKVLEKVDIDQYIERAVRTRVAIEREGTSANIEQLPIFGITKDNLLALRYRLKDGQDHRTQLRMQTAADCRQIVDLFRWRGMEFREASARPGTSRAGGRPGTAQTDFRPLTAQSSSPCFSKDQPDHGRPSTVHGLLPGSPLRQSHRDGSTQNGDEARASPAIENMPPPRIVKCGEMVAPRKFAIERPTTAQTWRTRIAPDQPSGIADMSSQYGQTGPTIVRPYSYNNVENLEAVRQAAEEDNDAIGLPPPSEVPLRQQQDSPGALDPNHSVSQSSEICRPLTAASAASSAVPDTQEVEIGMKYELQLNAPWSRRSGSSSRPSSALDLPPLKKPQVEKRPSTALHDQTWATRATVQKRPMSSADASFYTAGDHMEPRKVIFSKQTQVQHVPQTVVPQPDSGVNVDAALPMDELLKRSREDLLRESALQRQSSLADAPHELESPPPPLRHTIELHRRLPSPSADVVRRDAKRSSRQAASNVGNKVPAEDRSLDEFAAQRPEDRQAALDDFMIENLENPSFTTLCEDVENCWRRIALGL</sequence>
<feature type="region of interest" description="Disordered" evidence="1">
    <location>
        <begin position="369"/>
        <end position="418"/>
    </location>
</feature>
<dbReference type="eggNOG" id="ENOG502SBD0">
    <property type="taxonomic scope" value="Eukaryota"/>
</dbReference>
<feature type="compositionally biased region" description="Polar residues" evidence="1">
    <location>
        <begin position="401"/>
        <end position="411"/>
    </location>
</feature>
<dbReference type="Proteomes" id="UP000016933">
    <property type="component" value="Unassembled WGS sequence"/>
</dbReference>
<proteinExistence type="predicted"/>
<keyword evidence="3" id="KW-1185">Reference proteome</keyword>
<dbReference type="InterPro" id="IPR004354">
    <property type="entry name" value="Meiotic_Rec114"/>
</dbReference>
<dbReference type="GO" id="GO:0007131">
    <property type="term" value="P:reciprocal meiotic recombination"/>
    <property type="evidence" value="ECO:0007669"/>
    <property type="project" value="InterPro"/>
</dbReference>
<evidence type="ECO:0000313" key="3">
    <source>
        <dbReference type="Proteomes" id="UP000016933"/>
    </source>
</evidence>
<organism evidence="2 3">
    <name type="scientific">Dothistroma septosporum (strain NZE10 / CBS 128990)</name>
    <name type="common">Red band needle blight fungus</name>
    <name type="synonym">Mycosphaerella pini</name>
    <dbReference type="NCBI Taxonomy" id="675120"/>
    <lineage>
        <taxon>Eukaryota</taxon>
        <taxon>Fungi</taxon>
        <taxon>Dikarya</taxon>
        <taxon>Ascomycota</taxon>
        <taxon>Pezizomycotina</taxon>
        <taxon>Dothideomycetes</taxon>
        <taxon>Dothideomycetidae</taxon>
        <taxon>Mycosphaerellales</taxon>
        <taxon>Mycosphaerellaceae</taxon>
        <taxon>Dothistroma</taxon>
    </lineage>
</organism>
<protein>
    <submittedName>
        <fullName evidence="2">Uncharacterized protein</fullName>
    </submittedName>
</protein>
<accession>N1Q5A6</accession>
<feature type="compositionally biased region" description="Low complexity" evidence="1">
    <location>
        <begin position="370"/>
        <end position="381"/>
    </location>
</feature>
<dbReference type="OrthoDB" id="5360255at2759"/>
<reference evidence="3" key="1">
    <citation type="journal article" date="2012" name="PLoS Genet.">
        <title>The genomes of the fungal plant pathogens Cladosporium fulvum and Dothistroma septosporum reveal adaptation to different hosts and lifestyles but also signatures of common ancestry.</title>
        <authorList>
            <person name="de Wit P.J.G.M."/>
            <person name="van der Burgt A."/>
            <person name="Oekmen B."/>
            <person name="Stergiopoulos I."/>
            <person name="Abd-Elsalam K.A."/>
            <person name="Aerts A.L."/>
            <person name="Bahkali A.H."/>
            <person name="Beenen H.G."/>
            <person name="Chettri P."/>
            <person name="Cox M.P."/>
            <person name="Datema E."/>
            <person name="de Vries R.P."/>
            <person name="Dhillon B."/>
            <person name="Ganley A.R."/>
            <person name="Griffiths S.A."/>
            <person name="Guo Y."/>
            <person name="Hamelin R.C."/>
            <person name="Henrissat B."/>
            <person name="Kabir M.S."/>
            <person name="Jashni M.K."/>
            <person name="Kema G."/>
            <person name="Klaubauf S."/>
            <person name="Lapidus A."/>
            <person name="Levasseur A."/>
            <person name="Lindquist E."/>
            <person name="Mehrabi R."/>
            <person name="Ohm R.A."/>
            <person name="Owen T.J."/>
            <person name="Salamov A."/>
            <person name="Schwelm A."/>
            <person name="Schijlen E."/>
            <person name="Sun H."/>
            <person name="van den Burg H.A."/>
            <person name="van Ham R.C.H.J."/>
            <person name="Zhang S."/>
            <person name="Goodwin S.B."/>
            <person name="Grigoriev I.V."/>
            <person name="Collemare J."/>
            <person name="Bradshaw R.E."/>
        </authorList>
    </citation>
    <scope>NUCLEOTIDE SEQUENCE [LARGE SCALE GENOMIC DNA]</scope>
    <source>
        <strain evidence="3">NZE10 / CBS 128990</strain>
    </source>
</reference>
<dbReference type="STRING" id="675120.N1Q5A6"/>
<evidence type="ECO:0000313" key="2">
    <source>
        <dbReference type="EMBL" id="EME50114.1"/>
    </source>
</evidence>
<feature type="region of interest" description="Disordered" evidence="1">
    <location>
        <begin position="301"/>
        <end position="334"/>
    </location>
</feature>
<feature type="region of interest" description="Disordered" evidence="1">
    <location>
        <begin position="145"/>
        <end position="226"/>
    </location>
</feature>
<evidence type="ECO:0000256" key="1">
    <source>
        <dbReference type="SAM" id="MobiDB-lite"/>
    </source>
</evidence>
<feature type="region of interest" description="Disordered" evidence="1">
    <location>
        <begin position="483"/>
        <end position="548"/>
    </location>
</feature>
<dbReference type="OMA" id="HRTQLRM"/>